<proteinExistence type="predicted"/>
<dbReference type="InterPro" id="IPR000477">
    <property type="entry name" value="RT_dom"/>
</dbReference>
<dbReference type="OrthoDB" id="416454at2759"/>
<evidence type="ECO:0000313" key="3">
    <source>
        <dbReference type="Proteomes" id="UP000796761"/>
    </source>
</evidence>
<organism evidence="2 3">
    <name type="scientific">Zosterops borbonicus</name>
    <dbReference type="NCBI Taxonomy" id="364589"/>
    <lineage>
        <taxon>Eukaryota</taxon>
        <taxon>Metazoa</taxon>
        <taxon>Chordata</taxon>
        <taxon>Craniata</taxon>
        <taxon>Vertebrata</taxon>
        <taxon>Euteleostomi</taxon>
        <taxon>Archelosauria</taxon>
        <taxon>Archosauria</taxon>
        <taxon>Dinosauria</taxon>
        <taxon>Saurischia</taxon>
        <taxon>Theropoda</taxon>
        <taxon>Coelurosauria</taxon>
        <taxon>Aves</taxon>
        <taxon>Neognathae</taxon>
        <taxon>Neoaves</taxon>
        <taxon>Telluraves</taxon>
        <taxon>Australaves</taxon>
        <taxon>Passeriformes</taxon>
        <taxon>Sylvioidea</taxon>
        <taxon>Zosteropidae</taxon>
        <taxon>Zosterops</taxon>
    </lineage>
</organism>
<feature type="domain" description="Reverse transcriptase" evidence="1">
    <location>
        <begin position="126"/>
        <end position="390"/>
    </location>
</feature>
<keyword evidence="3" id="KW-1185">Reference proteome</keyword>
<protein>
    <recommendedName>
        <fullName evidence="1">Reverse transcriptase domain-containing protein</fullName>
    </recommendedName>
</protein>
<dbReference type="Proteomes" id="UP000796761">
    <property type="component" value="Unassembled WGS sequence"/>
</dbReference>
<dbReference type="AlphaFoldDB" id="A0A8K1GQ08"/>
<evidence type="ECO:0000313" key="2">
    <source>
        <dbReference type="EMBL" id="TRZ22013.1"/>
    </source>
</evidence>
<sequence length="465" mass="52446">MATSVKDNKKRFYKYINGKRKGKANLCSLLDKEGNLVTADEEKAEVLNAFFASVFSGKTTCLQDNCPPGLVDREQNSPPIIQEEAVREQLRCLDAHKSMGPDGIHPRVMRELADELAKPLSIIYNQSWLTGEVPEDWKLANVTPIHKKGGKEDPSNYRPVSLTSVPGKIMEQFILSVIMQHLQDGQGLRPSQHGFRRGRSCLTNLISFYDQVTRLVDAGRAVDVVYLDFSKAFDTVSHSILLDKLAAQGLDRSTLCWVRNWLNGRAQRVVVNGAVSNWRPVTSGVPQGSVLGPALFNIFIDDMDKGIESFISKFADDTKLRACVDHLEDRRALQGDLEWLGQWAESNKMKFNESKCRVLHFGHNNPLQRYRLGTVWLDSAQVERDLGVLVSSRLNMSQQCAQVAKRANGILACIRNGVASRSREVILPLYSALVRPHLEYCVQFWAPQFRKDVEMLEHVQRRATK</sequence>
<dbReference type="Pfam" id="PF00078">
    <property type="entry name" value="RVT_1"/>
    <property type="match status" value="1"/>
</dbReference>
<dbReference type="PROSITE" id="PS50878">
    <property type="entry name" value="RT_POL"/>
    <property type="match status" value="1"/>
</dbReference>
<reference evidence="2" key="1">
    <citation type="submission" date="2019-04" db="EMBL/GenBank/DDBJ databases">
        <title>Genome assembly of Zosterops borbonicus 15179.</title>
        <authorList>
            <person name="Leroy T."/>
            <person name="Anselmetti Y."/>
            <person name="Tilak M.-K."/>
            <person name="Nabholz B."/>
        </authorList>
    </citation>
    <scope>NUCLEOTIDE SEQUENCE</scope>
    <source>
        <strain evidence="2">HGM_15179</strain>
        <tissue evidence="2">Muscle</tissue>
    </source>
</reference>
<dbReference type="CDD" id="cd01650">
    <property type="entry name" value="RT_nLTR_like"/>
    <property type="match status" value="1"/>
</dbReference>
<evidence type="ECO:0000259" key="1">
    <source>
        <dbReference type="PROSITE" id="PS50878"/>
    </source>
</evidence>
<gene>
    <name evidence="2" type="ORF">HGM15179_005156</name>
</gene>
<comment type="caution">
    <text evidence="2">The sequence shown here is derived from an EMBL/GenBank/DDBJ whole genome shotgun (WGS) entry which is preliminary data.</text>
</comment>
<dbReference type="InterPro" id="IPR043502">
    <property type="entry name" value="DNA/RNA_pol_sf"/>
</dbReference>
<dbReference type="EMBL" id="SWJQ01000107">
    <property type="protein sequence ID" value="TRZ22013.1"/>
    <property type="molecule type" value="Genomic_DNA"/>
</dbReference>
<name>A0A8K1GQ08_9PASS</name>
<dbReference type="PANTHER" id="PTHR33332">
    <property type="entry name" value="REVERSE TRANSCRIPTASE DOMAIN-CONTAINING PROTEIN"/>
    <property type="match status" value="1"/>
</dbReference>
<dbReference type="SUPFAM" id="SSF56672">
    <property type="entry name" value="DNA/RNA polymerases"/>
    <property type="match status" value="1"/>
</dbReference>
<accession>A0A8K1GQ08</accession>